<feature type="region of interest" description="Disordered" evidence="10">
    <location>
        <begin position="758"/>
        <end position="791"/>
    </location>
</feature>
<dbReference type="Pfam" id="PF10744">
    <property type="entry name" value="Med1"/>
    <property type="match status" value="1"/>
</dbReference>
<evidence type="ECO:0000313" key="12">
    <source>
        <dbReference type="EMBL" id="PWA17935.1"/>
    </source>
</evidence>
<evidence type="ECO:0000259" key="11">
    <source>
        <dbReference type="Pfam" id="PF10744"/>
    </source>
</evidence>
<dbReference type="GO" id="GO:0016592">
    <property type="term" value="C:mediator complex"/>
    <property type="evidence" value="ECO:0007669"/>
    <property type="project" value="InterPro"/>
</dbReference>
<feature type="domain" description="Mediator complex subunit Med1" evidence="11">
    <location>
        <begin position="299"/>
        <end position="656"/>
    </location>
</feature>
<dbReference type="Proteomes" id="UP000250572">
    <property type="component" value="Unassembled WGS sequence"/>
</dbReference>
<evidence type="ECO:0000256" key="2">
    <source>
        <dbReference type="ARBA" id="ARBA00006210"/>
    </source>
</evidence>
<dbReference type="InterPro" id="IPR051999">
    <property type="entry name" value="Mediator_complex_subunit_1"/>
</dbReference>
<dbReference type="GO" id="GO:0046966">
    <property type="term" value="F:nuclear thyroid hormone receptor binding"/>
    <property type="evidence" value="ECO:0007669"/>
    <property type="project" value="TreeGrafter"/>
</dbReference>
<evidence type="ECO:0000256" key="1">
    <source>
        <dbReference type="ARBA" id="ARBA00004123"/>
    </source>
</evidence>
<dbReference type="AlphaFoldDB" id="A0A315V4E1"/>
<evidence type="ECO:0000256" key="3">
    <source>
        <dbReference type="ARBA" id="ARBA00020612"/>
    </source>
</evidence>
<proteinExistence type="inferred from homology"/>
<keyword evidence="7 9" id="KW-0539">Nucleus</keyword>
<evidence type="ECO:0000256" key="4">
    <source>
        <dbReference type="ARBA" id="ARBA00023015"/>
    </source>
</evidence>
<comment type="function">
    <text evidence="9">Component of the Mediator complex, a coactivator involved in the regulated transcription of nearly all RNA polymerase II-dependent genes. Mediator functions as a bridge to convey information from gene-specific regulatory proteins to the basal RNA polymerase II transcription machinery. Mediator is recruited to promoters by direct interactions with regulatory proteins and serves as a scaffold for the assembly of a functional preinitiation complex with RNA polymerase II and the general transcription factors.</text>
</comment>
<reference evidence="12 13" key="1">
    <citation type="journal article" date="2018" name="G3 (Bethesda)">
        <title>A High-Quality Reference Genome for the Invasive Mosquitofish Gambusia affinis Using a Chicago Library.</title>
        <authorList>
            <person name="Hoffberg S.L."/>
            <person name="Troendle N.J."/>
            <person name="Glenn T.C."/>
            <person name="Mahmud O."/>
            <person name="Louha S."/>
            <person name="Chalopin D."/>
            <person name="Bennetzen J.L."/>
            <person name="Mauricio R."/>
        </authorList>
    </citation>
    <scope>NUCLEOTIDE SEQUENCE [LARGE SCALE GENOMIC DNA]</scope>
    <source>
        <strain evidence="12">NE01/NJP1002.9</strain>
        <tissue evidence="12">Muscle</tissue>
    </source>
</reference>
<evidence type="ECO:0000256" key="8">
    <source>
        <dbReference type="ARBA" id="ARBA00031254"/>
    </source>
</evidence>
<sequence>MGHRFLFFPCLRFFFRAADERLFSRCRSRCVPPLPGLLRLSCLYNKFVRNVANGSDRRGRAAFELQASCDDVNQSSPQHQGFLNHKKAMKFLSGASSFNQEGATNLIHVGTGFGRSLHVTHAPLLCTRLRFVCTDLPSVVQICSLAPEVYCCCKRLQLCDGKYAEEPLAAAEVVVPDGGVVLLAGRVQWKKRVCFTCLLKCETLTSSYMNWRVRADFPTPPLPTMITLWRAREFCPLGFAAAMARRRCQGRGVMKKNTGISNLHCKFAEKRWNHTFQLVRRCMEKSRDESKPCEPLVRSLDRLQEELQAPTMNNMKSRLEMIAKQQGMGFHFTEATCYLTADFFYLEVLLLPSGEVQEVKVALHGEHPTPSRSLLHLLRSNNFSDFAMRLGELFAQYNIPGDNETKSNKLKSLQCLWKDLQQISDMPNEPKCFEAQMGLINSGRVGFLMAEKQDYPPSLYFYMSPNDCLKNSELCKTFEELLEFKPAVQAAQATIGVSDLTRKLQMTSLISEPPQLDTQNCPAVAAFSEVSNEMLPTCFLLRLKTPIPVLSHIVERVGQITGVTIPDCDLQWAPLPKLLIKASASEKSPSEPLDGQEIFSVGGMHTYVLPNSSWDVPTQRAALLASVPFTQPAHVSAVLELLRHQCAFNTLLRSCLTQSASPASVCDLHFEVRPEYTTSISVTFRQPHIDRLAVLLVNMPNPRQITCQLFGGGFYDLSSAILDEYISILLTKCMSIPVAMRALYSRLEKTTSCPTTAVAENDRLSPVMDTDGQSPAASQSAEHDGVPGSVRGAISASKSELHPDMTASMPDDPHPFVPVAPMANCQS</sequence>
<dbReference type="GO" id="GO:0042809">
    <property type="term" value="F:nuclear vitamin D receptor binding"/>
    <property type="evidence" value="ECO:0007669"/>
    <property type="project" value="TreeGrafter"/>
</dbReference>
<dbReference type="GO" id="GO:0097067">
    <property type="term" value="P:cellular response to thyroid hormone stimulus"/>
    <property type="evidence" value="ECO:0007669"/>
    <property type="project" value="TreeGrafter"/>
</dbReference>
<comment type="subcellular location">
    <subcellularLocation>
        <location evidence="1 9">Nucleus</location>
    </subcellularLocation>
</comment>
<comment type="similarity">
    <text evidence="2 9">Belongs to the Mediator complex subunit 1 family.</text>
</comment>
<dbReference type="EMBL" id="NHOQ01002355">
    <property type="protein sequence ID" value="PWA17935.1"/>
    <property type="molecule type" value="Genomic_DNA"/>
</dbReference>
<dbReference type="GO" id="GO:0003712">
    <property type="term" value="F:transcription coregulator activity"/>
    <property type="evidence" value="ECO:0007669"/>
    <property type="project" value="InterPro"/>
</dbReference>
<name>A0A315V4E1_GAMAF</name>
<keyword evidence="6 9" id="KW-0804">Transcription</keyword>
<evidence type="ECO:0000313" key="13">
    <source>
        <dbReference type="Proteomes" id="UP000250572"/>
    </source>
</evidence>
<evidence type="ECO:0000256" key="6">
    <source>
        <dbReference type="ARBA" id="ARBA00023163"/>
    </source>
</evidence>
<feature type="compositionally biased region" description="Polar residues" evidence="10">
    <location>
        <begin position="771"/>
        <end position="780"/>
    </location>
</feature>
<evidence type="ECO:0000256" key="5">
    <source>
        <dbReference type="ARBA" id="ARBA00023159"/>
    </source>
</evidence>
<keyword evidence="4 9" id="KW-0805">Transcription regulation</keyword>
<dbReference type="InterPro" id="IPR019680">
    <property type="entry name" value="Mediator_Med1"/>
</dbReference>
<evidence type="ECO:0000256" key="7">
    <source>
        <dbReference type="ARBA" id="ARBA00023242"/>
    </source>
</evidence>
<dbReference type="GO" id="GO:0045944">
    <property type="term" value="P:positive regulation of transcription by RNA polymerase II"/>
    <property type="evidence" value="ECO:0007669"/>
    <property type="project" value="UniProtKB-ARBA"/>
</dbReference>
<dbReference type="GO" id="GO:0042974">
    <property type="term" value="F:nuclear retinoic acid receptor binding"/>
    <property type="evidence" value="ECO:0007669"/>
    <property type="project" value="TreeGrafter"/>
</dbReference>
<comment type="caution">
    <text evidence="12">The sequence shown here is derived from an EMBL/GenBank/DDBJ whole genome shotgun (WGS) entry which is preliminary data.</text>
</comment>
<dbReference type="PANTHER" id="PTHR12881">
    <property type="entry name" value="MEDIATOR OF RNA POLYMERASE II TRANSCRIPTION SUBUNIT 1"/>
    <property type="match status" value="1"/>
</dbReference>
<evidence type="ECO:0000256" key="9">
    <source>
        <dbReference type="RuleBase" id="RU364059"/>
    </source>
</evidence>
<keyword evidence="13" id="KW-1185">Reference proteome</keyword>
<accession>A0A315V4E1</accession>
<dbReference type="PANTHER" id="PTHR12881:SF4">
    <property type="entry name" value="MEDIATOR OF RNA POLYMERASE II TRANSCRIPTION SUBUNIT 1"/>
    <property type="match status" value="1"/>
</dbReference>
<organism evidence="12 13">
    <name type="scientific">Gambusia affinis</name>
    <name type="common">Western mosquitofish</name>
    <name type="synonym">Heterandria affinis</name>
    <dbReference type="NCBI Taxonomy" id="33528"/>
    <lineage>
        <taxon>Eukaryota</taxon>
        <taxon>Metazoa</taxon>
        <taxon>Chordata</taxon>
        <taxon>Craniata</taxon>
        <taxon>Vertebrata</taxon>
        <taxon>Euteleostomi</taxon>
        <taxon>Actinopterygii</taxon>
        <taxon>Neopterygii</taxon>
        <taxon>Teleostei</taxon>
        <taxon>Neoteleostei</taxon>
        <taxon>Acanthomorphata</taxon>
        <taxon>Ovalentaria</taxon>
        <taxon>Atherinomorphae</taxon>
        <taxon>Cyprinodontiformes</taxon>
        <taxon>Poeciliidae</taxon>
        <taxon>Poeciliinae</taxon>
        <taxon>Gambusia</taxon>
    </lineage>
</organism>
<evidence type="ECO:0000256" key="10">
    <source>
        <dbReference type="SAM" id="MobiDB-lite"/>
    </source>
</evidence>
<gene>
    <name evidence="12" type="ORF">CCH79_00004020</name>
</gene>
<protein>
    <recommendedName>
        <fullName evidence="3 9">Mediator of RNA polymerase II transcription subunit 1</fullName>
    </recommendedName>
    <alternativeName>
        <fullName evidence="8 9">Mediator complex subunit 1</fullName>
    </alternativeName>
</protein>
<keyword evidence="5 9" id="KW-0010">Activator</keyword>